<dbReference type="GO" id="GO:0004402">
    <property type="term" value="F:histone acetyltransferase activity"/>
    <property type="evidence" value="ECO:0007669"/>
    <property type="project" value="TreeGrafter"/>
</dbReference>
<feature type="region of interest" description="Disordered" evidence="1">
    <location>
        <begin position="295"/>
        <end position="331"/>
    </location>
</feature>
<evidence type="ECO:0000313" key="3">
    <source>
        <dbReference type="Proteomes" id="UP000095751"/>
    </source>
</evidence>
<reference evidence="2 3" key="1">
    <citation type="submission" date="2016-09" db="EMBL/GenBank/DDBJ databases">
        <title>Extensive genetic diversity and differential bi-allelic expression allows diatom success in the polar Southern Ocean.</title>
        <authorList>
            <consortium name="DOE Joint Genome Institute"/>
            <person name="Mock T."/>
            <person name="Otillar R.P."/>
            <person name="Strauss J."/>
            <person name="Dupont C."/>
            <person name="Frickenhaus S."/>
            <person name="Maumus F."/>
            <person name="Mcmullan M."/>
            <person name="Sanges R."/>
            <person name="Schmutz J."/>
            <person name="Toseland A."/>
            <person name="Valas R."/>
            <person name="Veluchamy A."/>
            <person name="Ward B.J."/>
            <person name="Allen A."/>
            <person name="Barry K."/>
            <person name="Falciatore A."/>
            <person name="Ferrante M."/>
            <person name="Fortunato A.E."/>
            <person name="Gloeckner G."/>
            <person name="Gruber A."/>
            <person name="Hipkin R."/>
            <person name="Janech M."/>
            <person name="Kroth P."/>
            <person name="Leese F."/>
            <person name="Lindquist E."/>
            <person name="Lyon B.R."/>
            <person name="Martin J."/>
            <person name="Mayer C."/>
            <person name="Parker M."/>
            <person name="Quesneville H."/>
            <person name="Raymond J."/>
            <person name="Uhlig C."/>
            <person name="Valentin K.U."/>
            <person name="Worden A.Z."/>
            <person name="Armbrust E.V."/>
            <person name="Bowler C."/>
            <person name="Green B."/>
            <person name="Moulton V."/>
            <person name="Van Oosterhout C."/>
            <person name="Grigoriev I."/>
        </authorList>
    </citation>
    <scope>NUCLEOTIDE SEQUENCE [LARGE SCALE GENOMIC DNA]</scope>
    <source>
        <strain evidence="2 3">CCMP1102</strain>
    </source>
</reference>
<dbReference type="PANTHER" id="PTHR20916">
    <property type="entry name" value="CYSTEINE AND GLYCINE-RICH PROTEIN 2 BINDING PROTEIN"/>
    <property type="match status" value="1"/>
</dbReference>
<dbReference type="PANTHER" id="PTHR20916:SF26">
    <property type="entry name" value="CYSTEINE-RICH PROTEIN 2-BINDING PROTEIN"/>
    <property type="match status" value="1"/>
</dbReference>
<dbReference type="Proteomes" id="UP000095751">
    <property type="component" value="Unassembled WGS sequence"/>
</dbReference>
<dbReference type="InParanoid" id="A0A1E7FH90"/>
<feature type="region of interest" description="Disordered" evidence="1">
    <location>
        <begin position="1"/>
        <end position="35"/>
    </location>
</feature>
<accession>A0A1E7FH90</accession>
<feature type="region of interest" description="Disordered" evidence="1">
    <location>
        <begin position="71"/>
        <end position="103"/>
    </location>
</feature>
<evidence type="ECO:0000313" key="2">
    <source>
        <dbReference type="EMBL" id="OEU17540.1"/>
    </source>
</evidence>
<feature type="compositionally biased region" description="Low complexity" evidence="1">
    <location>
        <begin position="11"/>
        <end position="27"/>
    </location>
</feature>
<sequence length="331" mass="36994">MVDTAPETETETSTATATAPETATTTTRQRKSKLEKDGGIVYRQSICSQYEMELIQKEASIITKHHLTNERSSISQNRLGAALSSSTSTANNNNNNNNESSDTLRILNEGGSIYSLVQRLTEVPTSFSEESLAFVGADDGDTTGQTTTTITMAKTTEKTIKARKIQLCQEIPIEVRSYEKIGASMSWHKDECLYDPPQFEVIFTVENNSDCVTMWKKNENKNKNENENNINDNKNEKNENEIYSSQETHPNSLLLLQAGPDGPEHCVTSLKHGRRVILKCAYIYEGSTYIGGEERNLNQFGNSNNNNNKKATTKSKSKSDNKKGRKRNTKR</sequence>
<dbReference type="OrthoDB" id="43521at2759"/>
<dbReference type="KEGG" id="fcy:FRACYDRAFT_237959"/>
<protein>
    <submittedName>
        <fullName evidence="2">Uncharacterized protein</fullName>
    </submittedName>
</protein>
<proteinExistence type="predicted"/>
<feature type="compositionally biased region" description="Low complexity" evidence="1">
    <location>
        <begin position="84"/>
        <end position="101"/>
    </location>
</feature>
<evidence type="ECO:0000256" key="1">
    <source>
        <dbReference type="SAM" id="MobiDB-lite"/>
    </source>
</evidence>
<gene>
    <name evidence="2" type="ORF">FRACYDRAFT_237959</name>
</gene>
<feature type="compositionally biased region" description="Low complexity" evidence="1">
    <location>
        <begin position="301"/>
        <end position="310"/>
    </location>
</feature>
<dbReference type="AlphaFoldDB" id="A0A1E7FH90"/>
<name>A0A1E7FH90_9STRA</name>
<feature type="compositionally biased region" description="Acidic residues" evidence="1">
    <location>
        <begin position="1"/>
        <end position="10"/>
    </location>
</feature>
<organism evidence="2 3">
    <name type="scientific">Fragilariopsis cylindrus CCMP1102</name>
    <dbReference type="NCBI Taxonomy" id="635003"/>
    <lineage>
        <taxon>Eukaryota</taxon>
        <taxon>Sar</taxon>
        <taxon>Stramenopiles</taxon>
        <taxon>Ochrophyta</taxon>
        <taxon>Bacillariophyta</taxon>
        <taxon>Bacillariophyceae</taxon>
        <taxon>Bacillariophycidae</taxon>
        <taxon>Bacillariales</taxon>
        <taxon>Bacillariaceae</taxon>
        <taxon>Fragilariopsis</taxon>
    </lineage>
</organism>
<dbReference type="EMBL" id="KV784357">
    <property type="protein sequence ID" value="OEU17540.1"/>
    <property type="molecule type" value="Genomic_DNA"/>
</dbReference>
<keyword evidence="3" id="KW-1185">Reference proteome</keyword>